<dbReference type="EMBL" id="JAMSHJ010000005">
    <property type="protein sequence ID" value="KAI5408085.1"/>
    <property type="molecule type" value="Genomic_DNA"/>
</dbReference>
<organism evidence="7 8">
    <name type="scientific">Pisum sativum</name>
    <name type="common">Garden pea</name>
    <name type="synonym">Lathyrus oleraceus</name>
    <dbReference type="NCBI Taxonomy" id="3888"/>
    <lineage>
        <taxon>Eukaryota</taxon>
        <taxon>Viridiplantae</taxon>
        <taxon>Streptophyta</taxon>
        <taxon>Embryophyta</taxon>
        <taxon>Tracheophyta</taxon>
        <taxon>Spermatophyta</taxon>
        <taxon>Magnoliopsida</taxon>
        <taxon>eudicotyledons</taxon>
        <taxon>Gunneridae</taxon>
        <taxon>Pentapetalae</taxon>
        <taxon>rosids</taxon>
        <taxon>fabids</taxon>
        <taxon>Fabales</taxon>
        <taxon>Fabaceae</taxon>
        <taxon>Papilionoideae</taxon>
        <taxon>50 kb inversion clade</taxon>
        <taxon>NPAAA clade</taxon>
        <taxon>Hologalegina</taxon>
        <taxon>IRL clade</taxon>
        <taxon>Fabeae</taxon>
        <taxon>Lathyrus</taxon>
    </lineage>
</organism>
<keyword evidence="8" id="KW-1185">Reference proteome</keyword>
<feature type="domain" description="TF-B3" evidence="6">
    <location>
        <begin position="30"/>
        <end position="123"/>
    </location>
</feature>
<comment type="caution">
    <text evidence="7">The sequence shown here is derived from an EMBL/GenBank/DDBJ whole genome shotgun (WGS) entry which is preliminary data.</text>
</comment>
<dbReference type="InterPro" id="IPR050655">
    <property type="entry name" value="Plant_B3_domain"/>
</dbReference>
<dbReference type="Gramene" id="Psat05G0406500-T1">
    <property type="protein sequence ID" value="KAI5408085.1"/>
    <property type="gene ID" value="KIW84_054065"/>
</dbReference>
<keyword evidence="3" id="KW-0238">DNA-binding</keyword>
<dbReference type="PANTHER" id="PTHR31920">
    <property type="entry name" value="B3 DOMAIN-CONTAINING"/>
    <property type="match status" value="1"/>
</dbReference>
<dbReference type="InterPro" id="IPR015300">
    <property type="entry name" value="DNA-bd_pseudobarrel_sf"/>
</dbReference>
<dbReference type="SMART" id="SM01019">
    <property type="entry name" value="B3"/>
    <property type="match status" value="1"/>
</dbReference>
<dbReference type="GO" id="GO:0003677">
    <property type="term" value="F:DNA binding"/>
    <property type="evidence" value="ECO:0007669"/>
    <property type="project" value="UniProtKB-KW"/>
</dbReference>
<keyword evidence="2" id="KW-0805">Transcription regulation</keyword>
<dbReference type="AlphaFoldDB" id="A0A9D4WWP0"/>
<keyword evidence="5" id="KW-0539">Nucleus</keyword>
<reference evidence="7 8" key="1">
    <citation type="journal article" date="2022" name="Nat. Genet.">
        <title>Improved pea reference genome and pan-genome highlight genomic features and evolutionary characteristics.</title>
        <authorList>
            <person name="Yang T."/>
            <person name="Liu R."/>
            <person name="Luo Y."/>
            <person name="Hu S."/>
            <person name="Wang D."/>
            <person name="Wang C."/>
            <person name="Pandey M.K."/>
            <person name="Ge S."/>
            <person name="Xu Q."/>
            <person name="Li N."/>
            <person name="Li G."/>
            <person name="Huang Y."/>
            <person name="Saxena R.K."/>
            <person name="Ji Y."/>
            <person name="Li M."/>
            <person name="Yan X."/>
            <person name="He Y."/>
            <person name="Liu Y."/>
            <person name="Wang X."/>
            <person name="Xiang C."/>
            <person name="Varshney R.K."/>
            <person name="Ding H."/>
            <person name="Gao S."/>
            <person name="Zong X."/>
        </authorList>
    </citation>
    <scope>NUCLEOTIDE SEQUENCE [LARGE SCALE GENOMIC DNA]</scope>
    <source>
        <strain evidence="7 8">cv. Zhongwan 6</strain>
    </source>
</reference>
<name>A0A9D4WWP0_PEA</name>
<comment type="subcellular location">
    <subcellularLocation>
        <location evidence="1">Nucleus</location>
    </subcellularLocation>
</comment>
<evidence type="ECO:0000256" key="3">
    <source>
        <dbReference type="ARBA" id="ARBA00023125"/>
    </source>
</evidence>
<dbReference type="GO" id="GO:0005634">
    <property type="term" value="C:nucleus"/>
    <property type="evidence" value="ECO:0007669"/>
    <property type="project" value="UniProtKB-SubCell"/>
</dbReference>
<proteinExistence type="predicted"/>
<dbReference type="SUPFAM" id="SSF101936">
    <property type="entry name" value="DNA-binding pseudobarrel domain"/>
    <property type="match status" value="2"/>
</dbReference>
<evidence type="ECO:0000256" key="2">
    <source>
        <dbReference type="ARBA" id="ARBA00023015"/>
    </source>
</evidence>
<keyword evidence="4" id="KW-0804">Transcription</keyword>
<dbReference type="InterPro" id="IPR003340">
    <property type="entry name" value="B3_DNA-bd"/>
</dbReference>
<evidence type="ECO:0000259" key="6">
    <source>
        <dbReference type="PROSITE" id="PS50863"/>
    </source>
</evidence>
<dbReference type="Proteomes" id="UP001058974">
    <property type="component" value="Chromosome 5"/>
</dbReference>
<accession>A0A9D4WWP0</accession>
<dbReference type="Pfam" id="PF02362">
    <property type="entry name" value="B3"/>
    <property type="match status" value="2"/>
</dbReference>
<evidence type="ECO:0000256" key="4">
    <source>
        <dbReference type="ARBA" id="ARBA00023163"/>
    </source>
</evidence>
<dbReference type="Gene3D" id="2.40.330.10">
    <property type="entry name" value="DNA-binding pseudobarrel domain"/>
    <property type="match status" value="2"/>
</dbReference>
<evidence type="ECO:0000256" key="1">
    <source>
        <dbReference type="ARBA" id="ARBA00004123"/>
    </source>
</evidence>
<evidence type="ECO:0000313" key="8">
    <source>
        <dbReference type="Proteomes" id="UP001058974"/>
    </source>
</evidence>
<dbReference type="OrthoDB" id="635132at2759"/>
<evidence type="ECO:0000256" key="5">
    <source>
        <dbReference type="ARBA" id="ARBA00023242"/>
    </source>
</evidence>
<evidence type="ECO:0000313" key="7">
    <source>
        <dbReference type="EMBL" id="KAI5408085.1"/>
    </source>
</evidence>
<dbReference type="PANTHER" id="PTHR31920:SF132">
    <property type="entry name" value="TF-B3 DOMAIN-CONTAINING PROTEIN"/>
    <property type="match status" value="1"/>
</dbReference>
<protein>
    <recommendedName>
        <fullName evidence="6">TF-B3 domain-containing protein</fullName>
    </recommendedName>
</protein>
<feature type="domain" description="TF-B3" evidence="6">
    <location>
        <begin position="469"/>
        <end position="526"/>
    </location>
</feature>
<gene>
    <name evidence="7" type="ORF">KIW84_054065</name>
</gene>
<dbReference type="PROSITE" id="PS50863">
    <property type="entry name" value="B3"/>
    <property type="match status" value="2"/>
</dbReference>
<dbReference type="CDD" id="cd10017">
    <property type="entry name" value="B3_DNA"/>
    <property type="match status" value="2"/>
</dbReference>
<sequence length="527" mass="59940">MGRGPKVCTSCIHNCRMFHRLHPTTTTLPTSFYKFMLRQNDLKLLYLPPKLKRNMSGLVGKSINLEDSTGGRWVVTVSNVDGSLAFKEGWNVFSLDHKLEFGDLVVFSCIDKLKFGVKIYDESVCEKVDFSKRRIRKKRDRNGEFVRQDPNASFVNFQTENVLENGNVDGRVQSVCALDTCYTTSHAYQNDTSFFHKDPMFEEVLGTGDTSYASKLGLQGRNNCSMEHKSTALILVENNERESIKSNGEVQEGERQFAAGLGSDHAVISKEKHASRAFELETSGRNNSLGDSSKNAYEKTSILKHEKNKEGKSFLSKKEIQECRFAEGLGERKKMPVNMTSKRRRRFNDKLHATELPKVVKGKFNQNNEGHFETVTTISCENTKERFNKISNLLDDCIQLGETKEVPVEMTPKLRNTNDKINVTGLTEVIKRELNEDETAATVTDNNYLELSEPLPISRVGFGSKRMVVFLRDPLTRLWPVLCHQKTWLTSGWSDFQRANNIKTGDVCVFKVENKYECIVSVHTDHK</sequence>